<proteinExistence type="predicted"/>
<dbReference type="InterPro" id="IPR029021">
    <property type="entry name" value="Prot-tyrosine_phosphatase-like"/>
</dbReference>
<dbReference type="AlphaFoldDB" id="A0A8H6VW51"/>
<feature type="compositionally biased region" description="Acidic residues" evidence="1">
    <location>
        <begin position="801"/>
        <end position="810"/>
    </location>
</feature>
<dbReference type="GO" id="GO:0006368">
    <property type="term" value="P:transcription elongation by RNA polymerase II"/>
    <property type="evidence" value="ECO:0007669"/>
    <property type="project" value="TreeGrafter"/>
</dbReference>
<evidence type="ECO:0000313" key="3">
    <source>
        <dbReference type="EMBL" id="KAF7294106.1"/>
    </source>
</evidence>
<protein>
    <submittedName>
        <fullName evidence="3">PCI domain-containing protein</fullName>
    </submittedName>
</protein>
<feature type="region of interest" description="Disordered" evidence="1">
    <location>
        <begin position="884"/>
        <end position="911"/>
    </location>
</feature>
<dbReference type="InterPro" id="IPR000340">
    <property type="entry name" value="Dual-sp_phosphatase_cat-dom"/>
</dbReference>
<feature type="region of interest" description="Disordered" evidence="1">
    <location>
        <begin position="755"/>
        <end position="778"/>
    </location>
</feature>
<gene>
    <name evidence="3" type="ORF">HMN09_01138600</name>
</gene>
<dbReference type="InterPro" id="IPR016130">
    <property type="entry name" value="Tyr_Pase_AS"/>
</dbReference>
<dbReference type="GO" id="GO:0003723">
    <property type="term" value="F:RNA binding"/>
    <property type="evidence" value="ECO:0007669"/>
    <property type="project" value="InterPro"/>
</dbReference>
<dbReference type="Pfam" id="PF00782">
    <property type="entry name" value="DSPc"/>
    <property type="match status" value="1"/>
</dbReference>
<dbReference type="GO" id="GO:0003690">
    <property type="term" value="F:double-stranded DNA binding"/>
    <property type="evidence" value="ECO:0007669"/>
    <property type="project" value="InterPro"/>
</dbReference>
<dbReference type="Gene3D" id="3.90.190.10">
    <property type="entry name" value="Protein tyrosine phosphatase superfamily"/>
    <property type="match status" value="1"/>
</dbReference>
<dbReference type="SUPFAM" id="SSF52799">
    <property type="entry name" value="(Phosphotyrosine protein) phosphatases II"/>
    <property type="match status" value="1"/>
</dbReference>
<dbReference type="GO" id="GO:0000973">
    <property type="term" value="P:post-transcriptional tethering of RNA polymerase II gene DNA at nuclear periphery"/>
    <property type="evidence" value="ECO:0007669"/>
    <property type="project" value="TreeGrafter"/>
</dbReference>
<feature type="compositionally biased region" description="Polar residues" evidence="1">
    <location>
        <begin position="826"/>
        <end position="838"/>
    </location>
</feature>
<dbReference type="GO" id="GO:0016973">
    <property type="term" value="P:poly(A)+ mRNA export from nucleus"/>
    <property type="evidence" value="ECO:0007669"/>
    <property type="project" value="TreeGrafter"/>
</dbReference>
<feature type="domain" description="Tyrosine specific protein phosphatases" evidence="2">
    <location>
        <begin position="1125"/>
        <end position="1170"/>
    </location>
</feature>
<evidence type="ECO:0000259" key="2">
    <source>
        <dbReference type="PROSITE" id="PS50056"/>
    </source>
</evidence>
<evidence type="ECO:0000313" key="4">
    <source>
        <dbReference type="Proteomes" id="UP000613580"/>
    </source>
</evidence>
<dbReference type="InterPro" id="IPR000387">
    <property type="entry name" value="Tyr_Pase_dom"/>
</dbReference>
<dbReference type="PANTHER" id="PTHR12732">
    <property type="entry name" value="UNCHARACTERIZED PROTEASOME COMPONENT REGION PCI-CONTAINING"/>
    <property type="match status" value="1"/>
</dbReference>
<reference evidence="3" key="1">
    <citation type="submission" date="2020-05" db="EMBL/GenBank/DDBJ databases">
        <title>Mycena genomes resolve the evolution of fungal bioluminescence.</title>
        <authorList>
            <person name="Tsai I.J."/>
        </authorList>
    </citation>
    <scope>NUCLEOTIDE SEQUENCE</scope>
    <source>
        <strain evidence="3">110903Hualien_Pintung</strain>
    </source>
</reference>
<dbReference type="Proteomes" id="UP000613580">
    <property type="component" value="Unassembled WGS sequence"/>
</dbReference>
<dbReference type="InterPro" id="IPR045114">
    <property type="entry name" value="Csn12-like"/>
</dbReference>
<dbReference type="PROSITE" id="PS50056">
    <property type="entry name" value="TYR_PHOSPHATASE_2"/>
    <property type="match status" value="1"/>
</dbReference>
<dbReference type="SMART" id="SM00753">
    <property type="entry name" value="PAM"/>
    <property type="match status" value="1"/>
</dbReference>
<name>A0A8H6VW51_MYCCL</name>
<feature type="compositionally biased region" description="Polar residues" evidence="1">
    <location>
        <begin position="985"/>
        <end position="1004"/>
    </location>
</feature>
<feature type="region of interest" description="Disordered" evidence="1">
    <location>
        <begin position="985"/>
        <end position="1005"/>
    </location>
</feature>
<sequence>MPKDFATCLTHLNDAIRAENGPNLAYLLRPTSPQGKKLVKSLRSPTYKGSVASPWDDVAIQYVLVCTHIAHGRSFMRFFVENKGWTLHALFSILRDLRDLADDADGPMGEDSKMEAARTVAKTFSACLMDRTSPIEESRKWGVYYVVGLVMKCYFKVKKIALTKNILKALNNNNEIPALEDYPQAHQVTYRYYIGMLAFLDEDFAKAEKELTLAFYNCTVRSPNNQTRILAYLIPLRILRGHLPSKALLKRFPILDDLFSPFISAIRSGHLAAFDDARSGPSEVRRLQNALEEKRKHRLESSESILMDARKRIEALNRTVGEPPDDQPELTSMLKTLVDDNDTLRRDNALLADSREDYRALQDETEAATPAHLKQHFHTGSVPSAMLSPSYSFKHSSSNGRRSSRHYEPLTPETNRQPLSPTDSLANSDTKWSAFNAGRLPGSPSQTYFGDADDVPEERRQHKSLLLLSRSRGVQTDPMIVPPTPAPYPASASPSSNTSAYSEPLSAALASLNPPSNLSMSIGAIVERTTMLLQRLQTANAFSLTNRLKRQQIRGADVGHLSRTTVAGIISDVKKQLQGVPEEEELRTHRRDVRAPLNVLREMFGARGEMRVEAVMDPAKAHGAEEAQSNGPMGWISAPLSKLFAGTPTAKVAEVDRAATTSPLAAPRPMAPRFVPKLGPALAASATTSATTVNVEFSGAGMGRAMTSTFDAGPGRSTPAQVQPAASSSSSGVMGIFAGVPRTNTPDPWVVIPHPKSPVPRTMPPSLLNRPGLRQHPNRMSRNVDAMLDGVGTPTRPVAENGEEADEEPDYVGPLLNRTLRRRGPSDSSIQSTFTSQAAEGDDADDTRTKNAAAPWLESGSVLQALSRRVQSFRSGLSGNRIVAAPPVERSRTSGTASLSGSEPGMSPPKPTAPIAVGISRRSPSHSGFNTFLANLVPNAEASEMARSIRDCAGMPHPDIRVGHWRGRRISSLNSSRTMLQATQITQSPGTQPEPTTSATSTGTVDVETRHEFETSPYVAQRRLLLSTQPGLFTLLLPPEEREALATPMHCILPATEGDGLGALCLGSAAAALDIVPLEEKRIRHLVQVIEPPQPVPSENPREWPLEYFRIEIKDTPKAAKVLAEKLPAVCDYIAEALGRGESVLVHCEQGISRSASVVIAFHIRERAMS</sequence>
<keyword evidence="4" id="KW-1185">Reference proteome</keyword>
<dbReference type="PROSITE" id="PS00383">
    <property type="entry name" value="TYR_PHOSPHATASE_1"/>
    <property type="match status" value="1"/>
</dbReference>
<organism evidence="3 4">
    <name type="scientific">Mycena chlorophos</name>
    <name type="common">Agaric fungus</name>
    <name type="synonym">Agaricus chlorophos</name>
    <dbReference type="NCBI Taxonomy" id="658473"/>
    <lineage>
        <taxon>Eukaryota</taxon>
        <taxon>Fungi</taxon>
        <taxon>Dikarya</taxon>
        <taxon>Basidiomycota</taxon>
        <taxon>Agaricomycotina</taxon>
        <taxon>Agaricomycetes</taxon>
        <taxon>Agaricomycetidae</taxon>
        <taxon>Agaricales</taxon>
        <taxon>Marasmiineae</taxon>
        <taxon>Mycenaceae</taxon>
        <taxon>Mycena</taxon>
    </lineage>
</organism>
<comment type="caution">
    <text evidence="3">The sequence shown here is derived from an EMBL/GenBank/DDBJ whole genome shotgun (WGS) entry which is preliminary data.</text>
</comment>
<feature type="compositionally biased region" description="Polar residues" evidence="1">
    <location>
        <begin position="412"/>
        <end position="433"/>
    </location>
</feature>
<dbReference type="EMBL" id="JACAZE010000019">
    <property type="protein sequence ID" value="KAF7294106.1"/>
    <property type="molecule type" value="Genomic_DNA"/>
</dbReference>
<dbReference type="GO" id="GO:0070390">
    <property type="term" value="C:transcription export complex 2"/>
    <property type="evidence" value="ECO:0007669"/>
    <property type="project" value="TreeGrafter"/>
</dbReference>
<feature type="region of interest" description="Disordered" evidence="1">
    <location>
        <begin position="790"/>
        <end position="849"/>
    </location>
</feature>
<feature type="compositionally biased region" description="Low complexity" evidence="1">
    <location>
        <begin position="489"/>
        <end position="499"/>
    </location>
</feature>
<feature type="region of interest" description="Disordered" evidence="1">
    <location>
        <begin position="712"/>
        <end position="731"/>
    </location>
</feature>
<evidence type="ECO:0000256" key="1">
    <source>
        <dbReference type="SAM" id="MobiDB-lite"/>
    </source>
</evidence>
<accession>A0A8H6VW51</accession>
<dbReference type="OrthoDB" id="4088568at2759"/>
<dbReference type="CDD" id="cd14498">
    <property type="entry name" value="DSP"/>
    <property type="match status" value="1"/>
</dbReference>
<feature type="region of interest" description="Disordered" evidence="1">
    <location>
        <begin position="388"/>
        <end position="499"/>
    </location>
</feature>
<dbReference type="PANTHER" id="PTHR12732:SF0">
    <property type="entry name" value="PCI DOMAIN-CONTAINING PROTEIN 2"/>
    <property type="match status" value="1"/>
</dbReference>